<evidence type="ECO:0000259" key="7">
    <source>
        <dbReference type="Pfam" id="PF10035"/>
    </source>
</evidence>
<keyword evidence="4 6" id="KW-1133">Transmembrane helix</keyword>
<dbReference type="RefSeq" id="WP_152889571.1">
    <property type="nucleotide sequence ID" value="NZ_WHJC01000103.1"/>
</dbReference>
<keyword evidence="5 6" id="KW-0472">Membrane</keyword>
<dbReference type="InterPro" id="IPR019264">
    <property type="entry name" value="DUF2179"/>
</dbReference>
<feature type="transmembrane region" description="Helical" evidence="6">
    <location>
        <begin position="110"/>
        <end position="130"/>
    </location>
</feature>
<dbReference type="InterPro" id="IPR015867">
    <property type="entry name" value="N-reg_PII/ATP_PRibTrfase_C"/>
</dbReference>
<feature type="transmembrane region" description="Helical" evidence="6">
    <location>
        <begin position="80"/>
        <end position="98"/>
    </location>
</feature>
<keyword evidence="3 6" id="KW-0812">Transmembrane</keyword>
<dbReference type="Proteomes" id="UP000430345">
    <property type="component" value="Unassembled WGS sequence"/>
</dbReference>
<comment type="caution">
    <text evidence="8">The sequence shown here is derived from an EMBL/GenBank/DDBJ whole genome shotgun (WGS) entry which is preliminary data.</text>
</comment>
<name>A0A6I1MND3_9CLOT</name>
<dbReference type="GO" id="GO:0005886">
    <property type="term" value="C:plasma membrane"/>
    <property type="evidence" value="ECO:0007669"/>
    <property type="project" value="UniProtKB-SubCell"/>
</dbReference>
<evidence type="ECO:0000256" key="1">
    <source>
        <dbReference type="ARBA" id="ARBA00004651"/>
    </source>
</evidence>
<dbReference type="Pfam" id="PF02588">
    <property type="entry name" value="YitT_membrane"/>
    <property type="match status" value="1"/>
</dbReference>
<reference evidence="8 9" key="1">
    <citation type="submission" date="2019-10" db="EMBL/GenBank/DDBJ databases">
        <title>The Genome Sequence of Clostridium tarantellae Isolated from Fish Brain.</title>
        <authorList>
            <person name="Bano L."/>
            <person name="Kiel M."/>
            <person name="Sales G."/>
            <person name="Doxey A.C."/>
            <person name="Mansfield M.J."/>
            <person name="Schiavone M."/>
            <person name="Rossetto O."/>
            <person name="Pirazzini M."/>
            <person name="Dobrindt U."/>
            <person name="Montecucco C."/>
        </authorList>
    </citation>
    <scope>NUCLEOTIDE SEQUENCE [LARGE SCALE GENOMIC DNA]</scope>
    <source>
        <strain evidence="8 9">DSM 3997</strain>
    </source>
</reference>
<feature type="transmembrane region" description="Helical" evidence="6">
    <location>
        <begin position="12"/>
        <end position="33"/>
    </location>
</feature>
<feature type="domain" description="DUF2179" evidence="7">
    <location>
        <begin position="225"/>
        <end position="279"/>
    </location>
</feature>
<dbReference type="InterPro" id="IPR051461">
    <property type="entry name" value="UPF0750_membrane"/>
</dbReference>
<dbReference type="EMBL" id="WHJC01000103">
    <property type="protein sequence ID" value="MPQ43762.1"/>
    <property type="molecule type" value="Genomic_DNA"/>
</dbReference>
<keyword evidence="2" id="KW-1003">Cell membrane</keyword>
<dbReference type="OrthoDB" id="3180973at2"/>
<evidence type="ECO:0000256" key="2">
    <source>
        <dbReference type="ARBA" id="ARBA00022475"/>
    </source>
</evidence>
<evidence type="ECO:0000313" key="8">
    <source>
        <dbReference type="EMBL" id="MPQ43762.1"/>
    </source>
</evidence>
<sequence>MNYIKPQKDFIIDLLIIIIGCFISALGVNLFLAKAHLLSGGATGVALIFQYLFGINSGIIVFIINVPLFVISYLKLPKKFTVYSTIGMLSLSLFLILTAPVTQLLVLDDILLYCIFGGILCGIGYGLVFSRNGSTGGTDIITMLIRKKYSNFNIGTLSLVLNFIVICIGAIFFKVPVALYTLISMFCQTIVLDKVIKGANSKQLLLILTEKEAEVIKYIIKDLHRGVTSLLAEGEYTHDKKKMLYCLVTPRQMIELKNNIHLIDPRAFITIIDVSEVKGKGFKNI</sequence>
<feature type="transmembrane region" description="Helical" evidence="6">
    <location>
        <begin position="151"/>
        <end position="172"/>
    </location>
</feature>
<dbReference type="PIRSF" id="PIRSF006483">
    <property type="entry name" value="Membrane_protein_YitT"/>
    <property type="match status" value="1"/>
</dbReference>
<proteinExistence type="predicted"/>
<dbReference type="Gene3D" id="3.30.70.120">
    <property type="match status" value="1"/>
</dbReference>
<dbReference type="AlphaFoldDB" id="A0A6I1MND3"/>
<accession>A0A6I1MND3</accession>
<feature type="transmembrane region" description="Helical" evidence="6">
    <location>
        <begin position="45"/>
        <end position="68"/>
    </location>
</feature>
<evidence type="ECO:0000256" key="4">
    <source>
        <dbReference type="ARBA" id="ARBA00022989"/>
    </source>
</evidence>
<dbReference type="PANTHER" id="PTHR33545:SF5">
    <property type="entry name" value="UPF0750 MEMBRANE PROTEIN YITT"/>
    <property type="match status" value="1"/>
</dbReference>
<comment type="subcellular location">
    <subcellularLocation>
        <location evidence="1">Cell membrane</location>
        <topology evidence="1">Multi-pass membrane protein</topology>
    </subcellularLocation>
</comment>
<dbReference type="Pfam" id="PF10035">
    <property type="entry name" value="DUF2179"/>
    <property type="match status" value="1"/>
</dbReference>
<evidence type="ECO:0000313" key="9">
    <source>
        <dbReference type="Proteomes" id="UP000430345"/>
    </source>
</evidence>
<dbReference type="PANTHER" id="PTHR33545">
    <property type="entry name" value="UPF0750 MEMBRANE PROTEIN YITT-RELATED"/>
    <property type="match status" value="1"/>
</dbReference>
<keyword evidence="9" id="KW-1185">Reference proteome</keyword>
<organism evidence="8 9">
    <name type="scientific">Clostridium tarantellae</name>
    <dbReference type="NCBI Taxonomy" id="39493"/>
    <lineage>
        <taxon>Bacteria</taxon>
        <taxon>Bacillati</taxon>
        <taxon>Bacillota</taxon>
        <taxon>Clostridia</taxon>
        <taxon>Eubacteriales</taxon>
        <taxon>Clostridiaceae</taxon>
        <taxon>Clostridium</taxon>
    </lineage>
</organism>
<dbReference type="CDD" id="cd16380">
    <property type="entry name" value="YitT_C"/>
    <property type="match status" value="1"/>
</dbReference>
<evidence type="ECO:0000256" key="5">
    <source>
        <dbReference type="ARBA" id="ARBA00023136"/>
    </source>
</evidence>
<evidence type="ECO:0000256" key="3">
    <source>
        <dbReference type="ARBA" id="ARBA00022692"/>
    </source>
</evidence>
<evidence type="ECO:0000256" key="6">
    <source>
        <dbReference type="SAM" id="Phobius"/>
    </source>
</evidence>
<protein>
    <submittedName>
        <fullName evidence="8">DUF2179 domain-containing protein</fullName>
    </submittedName>
</protein>
<gene>
    <name evidence="8" type="ORF">GBZ86_08325</name>
</gene>
<dbReference type="InterPro" id="IPR003740">
    <property type="entry name" value="YitT"/>
</dbReference>